<dbReference type="InterPro" id="IPR001917">
    <property type="entry name" value="Aminotrans_II_pyridoxalP_BS"/>
</dbReference>
<sequence length="346" mass="39096">MKITDLARKNVLQMKAYSSARDEFTDTDQDFIFQDANENPFQSGYNRYPDPNATKVKEKLSDLKGIPPANMILGNGSDEVLDLLFRAFCEPKIDEIITTPPTYGMYKVLAEVNEIQLNEVPLTPDFQLKPEAVLEAVSDKTKLIFLCSPNNPSGNLMNTQAVKQILKNFSGLVILDEAYIDFAAQNSFVSELNHFPNLVVLQTFSKAYAHAGIRLGMGFAQAEIIQLLNKIKPPYNVNQLTQEKALEVIASAETYKNQVEMLISERDLLCKELEKISFVEKIYPSEANFLLVKVDNAILRYHQLIEKGMVVRNRTNEMHCEDCLRISIGTPKENQKLIIALQELNA</sequence>
<dbReference type="InterPro" id="IPR004839">
    <property type="entry name" value="Aminotransferase_I/II_large"/>
</dbReference>
<comment type="catalytic activity">
    <reaction evidence="11 12">
        <text>L-histidinol phosphate + 2-oxoglutarate = 3-(imidazol-4-yl)-2-oxopropyl phosphate + L-glutamate</text>
        <dbReference type="Rhea" id="RHEA:23744"/>
        <dbReference type="ChEBI" id="CHEBI:16810"/>
        <dbReference type="ChEBI" id="CHEBI:29985"/>
        <dbReference type="ChEBI" id="CHEBI:57766"/>
        <dbReference type="ChEBI" id="CHEBI:57980"/>
        <dbReference type="EC" id="2.6.1.9"/>
    </reaction>
</comment>
<dbReference type="InterPro" id="IPR015424">
    <property type="entry name" value="PyrdxlP-dep_Trfase"/>
</dbReference>
<dbReference type="Gene3D" id="3.90.1150.10">
    <property type="entry name" value="Aspartate Aminotransferase, domain 1"/>
    <property type="match status" value="1"/>
</dbReference>
<evidence type="ECO:0000256" key="3">
    <source>
        <dbReference type="ARBA" id="ARBA00005189"/>
    </source>
</evidence>
<dbReference type="NCBIfam" id="TIGR01141">
    <property type="entry name" value="hisC"/>
    <property type="match status" value="1"/>
</dbReference>
<evidence type="ECO:0000256" key="1">
    <source>
        <dbReference type="ARBA" id="ARBA00001933"/>
    </source>
</evidence>
<keyword evidence="6 12" id="KW-0032">Aminotransferase</keyword>
<reference evidence="15" key="1">
    <citation type="journal article" date="2019" name="Int. J. Syst. Evol. Microbiol.">
        <title>The Global Catalogue of Microorganisms (GCM) 10K type strain sequencing project: providing services to taxonomists for standard genome sequencing and annotation.</title>
        <authorList>
            <consortium name="The Broad Institute Genomics Platform"/>
            <consortium name="The Broad Institute Genome Sequencing Center for Infectious Disease"/>
            <person name="Wu L."/>
            <person name="Ma J."/>
        </authorList>
    </citation>
    <scope>NUCLEOTIDE SEQUENCE [LARGE SCALE GENOMIC DNA]</scope>
    <source>
        <strain evidence="15">CGMCC 1.12931</strain>
    </source>
</reference>
<evidence type="ECO:0000256" key="2">
    <source>
        <dbReference type="ARBA" id="ARBA00005011"/>
    </source>
</evidence>
<dbReference type="PANTHER" id="PTHR42885">
    <property type="entry name" value="HISTIDINOL-PHOSPHATE AMINOTRANSFERASE-RELATED"/>
    <property type="match status" value="1"/>
</dbReference>
<proteinExistence type="inferred from homology"/>
<evidence type="ECO:0000256" key="11">
    <source>
        <dbReference type="ARBA" id="ARBA00047481"/>
    </source>
</evidence>
<evidence type="ECO:0000256" key="12">
    <source>
        <dbReference type="HAMAP-Rule" id="MF_01023"/>
    </source>
</evidence>
<dbReference type="RefSeq" id="WP_188457449.1">
    <property type="nucleotide sequence ID" value="NZ_BMGM01000002.1"/>
</dbReference>
<gene>
    <name evidence="12 14" type="primary">hisC</name>
    <name evidence="14" type="ORF">GCM10010832_04320</name>
</gene>
<dbReference type="Gene3D" id="3.40.640.10">
    <property type="entry name" value="Type I PLP-dependent aspartate aminotransferase-like (Major domain)"/>
    <property type="match status" value="1"/>
</dbReference>
<comment type="subunit">
    <text evidence="5 12">Homodimer.</text>
</comment>
<comment type="similarity">
    <text evidence="4 12">Belongs to the class-II pyridoxal-phosphate-dependent aminotransferase family. Histidinol-phosphate aminotransferase subfamily.</text>
</comment>
<evidence type="ECO:0000256" key="6">
    <source>
        <dbReference type="ARBA" id="ARBA00022576"/>
    </source>
</evidence>
<dbReference type="EC" id="2.6.1.9" evidence="12"/>
<evidence type="ECO:0000256" key="5">
    <source>
        <dbReference type="ARBA" id="ARBA00011738"/>
    </source>
</evidence>
<dbReference type="InterPro" id="IPR015422">
    <property type="entry name" value="PyrdxlP-dep_Trfase_small"/>
</dbReference>
<protein>
    <recommendedName>
        <fullName evidence="12">Histidinol-phosphate aminotransferase</fullName>
        <ecNumber evidence="12">2.6.1.9</ecNumber>
    </recommendedName>
    <alternativeName>
        <fullName evidence="12">Imidazole acetol-phosphate transaminase</fullName>
    </alternativeName>
</protein>
<feature type="modified residue" description="N6-(pyridoxal phosphate)lysine" evidence="12">
    <location>
        <position position="206"/>
    </location>
</feature>
<comment type="pathway">
    <text evidence="2 12">Amino-acid biosynthesis; L-histidine biosynthesis; L-histidine from 5-phospho-alpha-D-ribose 1-diphosphate: step 7/9.</text>
</comment>
<keyword evidence="9 12" id="KW-0663">Pyridoxal phosphate</keyword>
<dbReference type="InterPro" id="IPR005861">
    <property type="entry name" value="HisP_aminotrans"/>
</dbReference>
<evidence type="ECO:0000256" key="9">
    <source>
        <dbReference type="ARBA" id="ARBA00022898"/>
    </source>
</evidence>
<dbReference type="HAMAP" id="MF_01023">
    <property type="entry name" value="HisC_aminotrans_2"/>
    <property type="match status" value="1"/>
</dbReference>
<evidence type="ECO:0000256" key="7">
    <source>
        <dbReference type="ARBA" id="ARBA00022605"/>
    </source>
</evidence>
<evidence type="ECO:0000256" key="4">
    <source>
        <dbReference type="ARBA" id="ARBA00007970"/>
    </source>
</evidence>
<evidence type="ECO:0000259" key="13">
    <source>
        <dbReference type="Pfam" id="PF00155"/>
    </source>
</evidence>
<dbReference type="PROSITE" id="PS00599">
    <property type="entry name" value="AA_TRANSFER_CLASS_2"/>
    <property type="match status" value="1"/>
</dbReference>
<comment type="cofactor">
    <cofactor evidence="1 12">
        <name>pyridoxal 5'-phosphate</name>
        <dbReference type="ChEBI" id="CHEBI:597326"/>
    </cofactor>
</comment>
<name>A0ABQ1SCK9_9FLAO</name>
<dbReference type="GO" id="GO:0008483">
    <property type="term" value="F:transaminase activity"/>
    <property type="evidence" value="ECO:0007669"/>
    <property type="project" value="UniProtKB-KW"/>
</dbReference>
<comment type="pathway">
    <text evidence="3">Lipid metabolism.</text>
</comment>
<feature type="domain" description="Aminotransferase class I/classII large" evidence="13">
    <location>
        <begin position="42"/>
        <end position="339"/>
    </location>
</feature>
<dbReference type="SUPFAM" id="SSF53383">
    <property type="entry name" value="PLP-dependent transferases"/>
    <property type="match status" value="1"/>
</dbReference>
<keyword evidence="10 12" id="KW-0368">Histidine biosynthesis</keyword>
<keyword evidence="7 12" id="KW-0028">Amino-acid biosynthesis</keyword>
<dbReference type="Pfam" id="PF00155">
    <property type="entry name" value="Aminotran_1_2"/>
    <property type="match status" value="1"/>
</dbReference>
<comment type="caution">
    <text evidence="14">The sequence shown here is derived from an EMBL/GenBank/DDBJ whole genome shotgun (WGS) entry which is preliminary data.</text>
</comment>
<evidence type="ECO:0000313" key="14">
    <source>
        <dbReference type="EMBL" id="GGE26766.1"/>
    </source>
</evidence>
<organism evidence="14 15">
    <name type="scientific">Psychroflexus planctonicus</name>
    <dbReference type="NCBI Taxonomy" id="1526575"/>
    <lineage>
        <taxon>Bacteria</taxon>
        <taxon>Pseudomonadati</taxon>
        <taxon>Bacteroidota</taxon>
        <taxon>Flavobacteriia</taxon>
        <taxon>Flavobacteriales</taxon>
        <taxon>Flavobacteriaceae</taxon>
        <taxon>Psychroflexus</taxon>
    </lineage>
</organism>
<dbReference type="InterPro" id="IPR015421">
    <property type="entry name" value="PyrdxlP-dep_Trfase_major"/>
</dbReference>
<dbReference type="EMBL" id="BMGM01000002">
    <property type="protein sequence ID" value="GGE26766.1"/>
    <property type="molecule type" value="Genomic_DNA"/>
</dbReference>
<accession>A0ABQ1SCK9</accession>
<keyword evidence="15" id="KW-1185">Reference proteome</keyword>
<dbReference type="Proteomes" id="UP000599179">
    <property type="component" value="Unassembled WGS sequence"/>
</dbReference>
<evidence type="ECO:0000256" key="8">
    <source>
        <dbReference type="ARBA" id="ARBA00022679"/>
    </source>
</evidence>
<evidence type="ECO:0000256" key="10">
    <source>
        <dbReference type="ARBA" id="ARBA00023102"/>
    </source>
</evidence>
<dbReference type="PANTHER" id="PTHR42885:SF2">
    <property type="entry name" value="HISTIDINOL-PHOSPHATE AMINOTRANSFERASE"/>
    <property type="match status" value="1"/>
</dbReference>
<keyword evidence="8 12" id="KW-0808">Transferase</keyword>
<evidence type="ECO:0000313" key="15">
    <source>
        <dbReference type="Proteomes" id="UP000599179"/>
    </source>
</evidence>
<dbReference type="CDD" id="cd00609">
    <property type="entry name" value="AAT_like"/>
    <property type="match status" value="1"/>
</dbReference>